<accession>A0AAP0E4J0</accession>
<dbReference type="EMBL" id="JBBNAE010000011">
    <property type="protein sequence ID" value="KAK9084697.1"/>
    <property type="molecule type" value="Genomic_DNA"/>
</dbReference>
<organism evidence="1 2">
    <name type="scientific">Stephania japonica</name>
    <dbReference type="NCBI Taxonomy" id="461633"/>
    <lineage>
        <taxon>Eukaryota</taxon>
        <taxon>Viridiplantae</taxon>
        <taxon>Streptophyta</taxon>
        <taxon>Embryophyta</taxon>
        <taxon>Tracheophyta</taxon>
        <taxon>Spermatophyta</taxon>
        <taxon>Magnoliopsida</taxon>
        <taxon>Ranunculales</taxon>
        <taxon>Menispermaceae</taxon>
        <taxon>Menispermoideae</taxon>
        <taxon>Cissampelideae</taxon>
        <taxon>Stephania</taxon>
    </lineage>
</organism>
<proteinExistence type="predicted"/>
<dbReference type="AlphaFoldDB" id="A0AAP0E4J0"/>
<protein>
    <submittedName>
        <fullName evidence="1">Uncharacterized protein</fullName>
    </submittedName>
</protein>
<dbReference type="Proteomes" id="UP001417504">
    <property type="component" value="Unassembled WGS sequence"/>
</dbReference>
<name>A0AAP0E4J0_9MAGN</name>
<sequence length="54" mass="6333">MDAHNGTKTPSKLHQAVSFFSKNYHNWDLQQCQISQFQNQMIQFPETECICEAE</sequence>
<evidence type="ECO:0000313" key="2">
    <source>
        <dbReference type="Proteomes" id="UP001417504"/>
    </source>
</evidence>
<comment type="caution">
    <text evidence="1">The sequence shown here is derived from an EMBL/GenBank/DDBJ whole genome shotgun (WGS) entry which is preliminary data.</text>
</comment>
<reference evidence="1 2" key="1">
    <citation type="submission" date="2024-01" db="EMBL/GenBank/DDBJ databases">
        <title>Genome assemblies of Stephania.</title>
        <authorList>
            <person name="Yang L."/>
        </authorList>
    </citation>
    <scope>NUCLEOTIDE SEQUENCE [LARGE SCALE GENOMIC DNA]</scope>
    <source>
        <strain evidence="1">QJT</strain>
        <tissue evidence="1">Leaf</tissue>
    </source>
</reference>
<keyword evidence="2" id="KW-1185">Reference proteome</keyword>
<evidence type="ECO:0000313" key="1">
    <source>
        <dbReference type="EMBL" id="KAK9084697.1"/>
    </source>
</evidence>
<gene>
    <name evidence="1" type="ORF">Sjap_025108</name>
</gene>